<evidence type="ECO:0000313" key="4">
    <source>
        <dbReference type="WBParaSite" id="NBR_0001332001-mRNA-1"/>
    </source>
</evidence>
<feature type="transmembrane region" description="Helical" evidence="1">
    <location>
        <begin position="14"/>
        <end position="34"/>
    </location>
</feature>
<keyword evidence="1" id="KW-0812">Transmembrane</keyword>
<keyword evidence="1" id="KW-0472">Membrane</keyword>
<dbReference type="AlphaFoldDB" id="A0A0N4YAB5"/>
<protein>
    <submittedName>
        <fullName evidence="4">Secreted protein</fullName>
    </submittedName>
</protein>
<dbReference type="WBParaSite" id="NBR_0001332001-mRNA-1">
    <property type="protein sequence ID" value="NBR_0001332001-mRNA-1"/>
    <property type="gene ID" value="NBR_0001332001"/>
</dbReference>
<dbReference type="EMBL" id="UYSL01021005">
    <property type="protein sequence ID" value="VDL76910.1"/>
    <property type="molecule type" value="Genomic_DNA"/>
</dbReference>
<proteinExistence type="predicted"/>
<sequence>MPVARAQGLSGRNVWWRMAVVALMAVVVQSRTTLDATLMQRHYIIRDGFSFTPLKQIVDVLHEVLTLRTAF</sequence>
<evidence type="ECO:0000313" key="2">
    <source>
        <dbReference type="EMBL" id="VDL76910.1"/>
    </source>
</evidence>
<organism evidence="4">
    <name type="scientific">Nippostrongylus brasiliensis</name>
    <name type="common">Rat hookworm</name>
    <dbReference type="NCBI Taxonomy" id="27835"/>
    <lineage>
        <taxon>Eukaryota</taxon>
        <taxon>Metazoa</taxon>
        <taxon>Ecdysozoa</taxon>
        <taxon>Nematoda</taxon>
        <taxon>Chromadorea</taxon>
        <taxon>Rhabditida</taxon>
        <taxon>Rhabditina</taxon>
        <taxon>Rhabditomorpha</taxon>
        <taxon>Strongyloidea</taxon>
        <taxon>Heligmosomidae</taxon>
        <taxon>Nippostrongylus</taxon>
    </lineage>
</organism>
<evidence type="ECO:0000256" key="1">
    <source>
        <dbReference type="SAM" id="Phobius"/>
    </source>
</evidence>
<dbReference type="Proteomes" id="UP000271162">
    <property type="component" value="Unassembled WGS sequence"/>
</dbReference>
<keyword evidence="3" id="KW-1185">Reference proteome</keyword>
<evidence type="ECO:0000313" key="3">
    <source>
        <dbReference type="Proteomes" id="UP000271162"/>
    </source>
</evidence>
<reference evidence="4" key="1">
    <citation type="submission" date="2017-02" db="UniProtKB">
        <authorList>
            <consortium name="WormBaseParasite"/>
        </authorList>
    </citation>
    <scope>IDENTIFICATION</scope>
</reference>
<gene>
    <name evidence="2" type="ORF">NBR_LOCUS13321</name>
</gene>
<accession>A0A0N4YAB5</accession>
<keyword evidence="1" id="KW-1133">Transmembrane helix</keyword>
<name>A0A0N4YAB5_NIPBR</name>
<reference evidence="2 3" key="2">
    <citation type="submission" date="2018-11" db="EMBL/GenBank/DDBJ databases">
        <authorList>
            <consortium name="Pathogen Informatics"/>
        </authorList>
    </citation>
    <scope>NUCLEOTIDE SEQUENCE [LARGE SCALE GENOMIC DNA]</scope>
</reference>